<dbReference type="RefSeq" id="WP_380009709.1">
    <property type="nucleotide sequence ID" value="NZ_JBHLYR010000032.1"/>
</dbReference>
<dbReference type="Proteomes" id="UP001589733">
    <property type="component" value="Unassembled WGS sequence"/>
</dbReference>
<organism evidence="1 2">
    <name type="scientific">Deinococcus oregonensis</name>
    <dbReference type="NCBI Taxonomy" id="1805970"/>
    <lineage>
        <taxon>Bacteria</taxon>
        <taxon>Thermotogati</taxon>
        <taxon>Deinococcota</taxon>
        <taxon>Deinococci</taxon>
        <taxon>Deinococcales</taxon>
        <taxon>Deinococcaceae</taxon>
        <taxon>Deinococcus</taxon>
    </lineage>
</organism>
<protein>
    <submittedName>
        <fullName evidence="1">DUF3293 domain-containing protein</fullName>
    </submittedName>
</protein>
<reference evidence="1 2" key="1">
    <citation type="submission" date="2024-09" db="EMBL/GenBank/DDBJ databases">
        <authorList>
            <person name="Sun Q."/>
            <person name="Mori K."/>
        </authorList>
    </citation>
    <scope>NUCLEOTIDE SEQUENCE [LARGE SCALE GENOMIC DNA]</scope>
    <source>
        <strain evidence="1 2">JCM 13503</strain>
    </source>
</reference>
<proteinExistence type="predicted"/>
<sequence length="187" mass="21266">MSDDFRPIKFLPPEPDQALRAAFLGTTYGPVWHRFRLGTELQSRPEEEHVEESGPDWAVGVRSWVIITAWNPRGQPQAEWDNAEAHQRLLARVSRAGLVPILALNGNGQWRETALILPGASLRDGIRLGREFAQAAVLYGIGRRGALVWLSIDRRKVDRGGVERRHGERCRVERYWVQDVDAANEQR</sequence>
<name>A0ABV6AYI1_9DEIO</name>
<dbReference type="Pfam" id="PF11697">
    <property type="entry name" value="DUF3293"/>
    <property type="match status" value="1"/>
</dbReference>
<keyword evidence="2" id="KW-1185">Reference proteome</keyword>
<evidence type="ECO:0000313" key="1">
    <source>
        <dbReference type="EMBL" id="MFB9992563.1"/>
    </source>
</evidence>
<comment type="caution">
    <text evidence="1">The sequence shown here is derived from an EMBL/GenBank/DDBJ whole genome shotgun (WGS) entry which is preliminary data.</text>
</comment>
<dbReference type="InterPro" id="IPR021710">
    <property type="entry name" value="DUF3293"/>
</dbReference>
<dbReference type="EMBL" id="JBHLYR010000032">
    <property type="protein sequence ID" value="MFB9992563.1"/>
    <property type="molecule type" value="Genomic_DNA"/>
</dbReference>
<accession>A0ABV6AYI1</accession>
<evidence type="ECO:0000313" key="2">
    <source>
        <dbReference type="Proteomes" id="UP001589733"/>
    </source>
</evidence>
<gene>
    <name evidence="1" type="ORF">ACFFLM_11355</name>
</gene>